<sequence>MRETSNEIAKKLTLEEIISIRDQTLTAFNNAVDEILKAQKLQERLRIYPFSAEIARVGVDDRNAKEQIRKEHDRHVWRYVAENCGLFSLMDRKAKESFDKELQNDVPPVSAENLASTFARLEEEKENIFERGVVNVFRELSGNFVSNDRFRIGKKIILNGGFYWGAGDKIMDIERIFYVLDRKKPPEYHQSARRHMEAARYRNVREFSDDYFKIISYKNGNHHISFKREDLVERVNGIIARACGPVVGERTKSKRWKQAV</sequence>
<gene>
    <name evidence="2" type="ORF">EHO57_13700</name>
</gene>
<accession>A0A5R2ASX5</accession>
<name>A0A5R2ASX5_9LEPT</name>
<dbReference type="AlphaFoldDB" id="A0A5R2ASX5"/>
<evidence type="ECO:0000313" key="3">
    <source>
        <dbReference type="Proteomes" id="UP000297946"/>
    </source>
</evidence>
<dbReference type="InterPro" id="IPR031339">
    <property type="entry name" value="DUF4942"/>
</dbReference>
<dbReference type="Proteomes" id="UP000297946">
    <property type="component" value="Unassembled WGS sequence"/>
</dbReference>
<proteinExistence type="predicted"/>
<reference evidence="2 3" key="1">
    <citation type="journal article" date="2019" name="PLoS Negl. Trop. Dis.">
        <title>Revisiting the worldwide diversity of Leptospira species in the environment.</title>
        <authorList>
            <person name="Vincent A.T."/>
            <person name="Schiettekatte O."/>
            <person name="Bourhy P."/>
            <person name="Veyrier F.J."/>
            <person name="Picardeau M."/>
        </authorList>
    </citation>
    <scope>NUCLEOTIDE SEQUENCE [LARGE SCALE GENOMIC DNA]</scope>
    <source>
        <strain evidence="2 3">SSW18</strain>
    </source>
</reference>
<comment type="caution">
    <text evidence="2">The sequence shown here is derived from an EMBL/GenBank/DDBJ whole genome shotgun (WGS) entry which is preliminary data.</text>
</comment>
<dbReference type="Pfam" id="PF13708">
    <property type="entry name" value="DUF4942"/>
    <property type="match status" value="1"/>
</dbReference>
<organism evidence="2 3">
    <name type="scientific">Leptospira langatensis</name>
    <dbReference type="NCBI Taxonomy" id="2484983"/>
    <lineage>
        <taxon>Bacteria</taxon>
        <taxon>Pseudomonadati</taxon>
        <taxon>Spirochaetota</taxon>
        <taxon>Spirochaetia</taxon>
        <taxon>Leptospirales</taxon>
        <taxon>Leptospiraceae</taxon>
        <taxon>Leptospira</taxon>
    </lineage>
</organism>
<feature type="domain" description="DUF4942" evidence="1">
    <location>
        <begin position="73"/>
        <end position="242"/>
    </location>
</feature>
<dbReference type="RefSeq" id="WP_135698320.1">
    <property type="nucleotide sequence ID" value="NZ_RQER01000008.1"/>
</dbReference>
<evidence type="ECO:0000259" key="1">
    <source>
        <dbReference type="Pfam" id="PF13708"/>
    </source>
</evidence>
<evidence type="ECO:0000313" key="2">
    <source>
        <dbReference type="EMBL" id="TGJ99813.1"/>
    </source>
</evidence>
<dbReference type="EMBL" id="RQER01000008">
    <property type="protein sequence ID" value="TGJ99813.1"/>
    <property type="molecule type" value="Genomic_DNA"/>
</dbReference>
<protein>
    <submittedName>
        <fullName evidence="2">DUF4942 domain-containing protein</fullName>
    </submittedName>
</protein>